<feature type="compositionally biased region" description="Low complexity" evidence="1">
    <location>
        <begin position="599"/>
        <end position="659"/>
    </location>
</feature>
<dbReference type="InterPro" id="IPR032675">
    <property type="entry name" value="LRR_dom_sf"/>
</dbReference>
<sequence length="753" mass="84668">MSAEEGFVRPPPYADIVHRRIHDILGQWEPHVLTQDEINDIRTECNSRRRNLLDFHRWAHRVHPQLRNEFERRFWITELEYNIRYFRLFRVNDLPPEILSNILRYVVWSAPDPPTGALWRLEVTWVCRHWRQVAINDTTLWNAIWFRDFPPFERSLTFVQRSRHAPVDIRINDHHDREFTYEEIENLLDRLTPHLSNIRILIVLFHDWECILSLMRWLDHWSARVPLIMDRLEIHRTGSPYHWPGPNWMPTNHKVTLYPLFAGKRIPSLTHVTLNALHCDWNNTTFENLTTLDIRRIPLELCPTVDRFREMLANCPKLDKLSIDGAGPGDRHNLDHGQDPILFKSLRILVLANFNITYLRSIITHIAAPRLRDLTLMNFFVDDYGPFFTYITNRFPDVRLLTLYSVDMKPEGIDATIDCLDSFPHLTFLRLANLAKEKMGLFLYDVVTKEPHPDLGEELTTFFGLRRSNEPQDQSATATPAIADPTISTPAIAAPDISTPAIAAPDIFTPAIAAPVISTPAIAAPDISTPAIAAPDIFTPVIAAPAIFPAIAAPAISPTIAAPAISPIIAAPAIATSVIATSSIATPAIATPAASTPAASTSATSTLTPSTDFTTPRTTANATTSTSASTSAVIDSDTDSYCPSQASSRSSSRSSSISPSFPPRVLSPLANVIEVERTDPTFFTAWVEARKKIGVPVVKAYITHELFSRLKSGNLMERCEAAIERINVTSLGAKTQEEAELLKWDGELKQKRK</sequence>
<keyword evidence="4" id="KW-1185">Reference proteome</keyword>
<dbReference type="OrthoDB" id="3226575at2759"/>
<dbReference type="Proteomes" id="UP000297245">
    <property type="component" value="Unassembled WGS sequence"/>
</dbReference>
<feature type="region of interest" description="Disordered" evidence="1">
    <location>
        <begin position="599"/>
        <end position="661"/>
    </location>
</feature>
<evidence type="ECO:0000313" key="4">
    <source>
        <dbReference type="Proteomes" id="UP000297245"/>
    </source>
</evidence>
<evidence type="ECO:0000256" key="1">
    <source>
        <dbReference type="SAM" id="MobiDB-lite"/>
    </source>
</evidence>
<dbReference type="InterPro" id="IPR036047">
    <property type="entry name" value="F-box-like_dom_sf"/>
</dbReference>
<reference evidence="3 4" key="1">
    <citation type="journal article" date="2019" name="Nat. Ecol. Evol.">
        <title>Megaphylogeny resolves global patterns of mushroom evolution.</title>
        <authorList>
            <person name="Varga T."/>
            <person name="Krizsan K."/>
            <person name="Foldi C."/>
            <person name="Dima B."/>
            <person name="Sanchez-Garcia M."/>
            <person name="Sanchez-Ramirez S."/>
            <person name="Szollosi G.J."/>
            <person name="Szarkandi J.G."/>
            <person name="Papp V."/>
            <person name="Albert L."/>
            <person name="Andreopoulos W."/>
            <person name="Angelini C."/>
            <person name="Antonin V."/>
            <person name="Barry K.W."/>
            <person name="Bougher N.L."/>
            <person name="Buchanan P."/>
            <person name="Buyck B."/>
            <person name="Bense V."/>
            <person name="Catcheside P."/>
            <person name="Chovatia M."/>
            <person name="Cooper J."/>
            <person name="Damon W."/>
            <person name="Desjardin D."/>
            <person name="Finy P."/>
            <person name="Geml J."/>
            <person name="Haridas S."/>
            <person name="Hughes K."/>
            <person name="Justo A."/>
            <person name="Karasinski D."/>
            <person name="Kautmanova I."/>
            <person name="Kiss B."/>
            <person name="Kocsube S."/>
            <person name="Kotiranta H."/>
            <person name="LaButti K.M."/>
            <person name="Lechner B.E."/>
            <person name="Liimatainen K."/>
            <person name="Lipzen A."/>
            <person name="Lukacs Z."/>
            <person name="Mihaltcheva S."/>
            <person name="Morgado L.N."/>
            <person name="Niskanen T."/>
            <person name="Noordeloos M.E."/>
            <person name="Ohm R.A."/>
            <person name="Ortiz-Santana B."/>
            <person name="Ovrebo C."/>
            <person name="Racz N."/>
            <person name="Riley R."/>
            <person name="Savchenko A."/>
            <person name="Shiryaev A."/>
            <person name="Soop K."/>
            <person name="Spirin V."/>
            <person name="Szebenyi C."/>
            <person name="Tomsovsky M."/>
            <person name="Tulloss R.E."/>
            <person name="Uehling J."/>
            <person name="Grigoriev I.V."/>
            <person name="Vagvolgyi C."/>
            <person name="Papp T."/>
            <person name="Martin F.M."/>
            <person name="Miettinen O."/>
            <person name="Hibbett D.S."/>
            <person name="Nagy L.G."/>
        </authorList>
    </citation>
    <scope>NUCLEOTIDE SEQUENCE [LARGE SCALE GENOMIC DNA]</scope>
    <source>
        <strain evidence="3 4">CBS 962.96</strain>
    </source>
</reference>
<evidence type="ECO:0000313" key="3">
    <source>
        <dbReference type="EMBL" id="THV07516.1"/>
    </source>
</evidence>
<accession>A0A4V4HIR8</accession>
<evidence type="ECO:0000259" key="2">
    <source>
        <dbReference type="Pfam" id="PF12937"/>
    </source>
</evidence>
<gene>
    <name evidence="3" type="ORF">K435DRAFT_788433</name>
</gene>
<dbReference type="Gene3D" id="3.80.10.10">
    <property type="entry name" value="Ribonuclease Inhibitor"/>
    <property type="match status" value="1"/>
</dbReference>
<dbReference type="Pfam" id="PF12937">
    <property type="entry name" value="F-box-like"/>
    <property type="match status" value="1"/>
</dbReference>
<dbReference type="EMBL" id="ML179037">
    <property type="protein sequence ID" value="THV07516.1"/>
    <property type="molecule type" value="Genomic_DNA"/>
</dbReference>
<protein>
    <recommendedName>
        <fullName evidence="2">F-box domain-containing protein</fullName>
    </recommendedName>
</protein>
<feature type="domain" description="F-box" evidence="2">
    <location>
        <begin position="92"/>
        <end position="146"/>
    </location>
</feature>
<dbReference type="SUPFAM" id="SSF52047">
    <property type="entry name" value="RNI-like"/>
    <property type="match status" value="1"/>
</dbReference>
<organism evidence="3 4">
    <name type="scientific">Dendrothele bispora (strain CBS 962.96)</name>
    <dbReference type="NCBI Taxonomy" id="1314807"/>
    <lineage>
        <taxon>Eukaryota</taxon>
        <taxon>Fungi</taxon>
        <taxon>Dikarya</taxon>
        <taxon>Basidiomycota</taxon>
        <taxon>Agaricomycotina</taxon>
        <taxon>Agaricomycetes</taxon>
        <taxon>Agaricomycetidae</taxon>
        <taxon>Agaricales</taxon>
        <taxon>Agaricales incertae sedis</taxon>
        <taxon>Dendrothele</taxon>
    </lineage>
</organism>
<dbReference type="InterPro" id="IPR001810">
    <property type="entry name" value="F-box_dom"/>
</dbReference>
<dbReference type="Gene3D" id="1.20.1280.50">
    <property type="match status" value="1"/>
</dbReference>
<dbReference type="SUPFAM" id="SSF81383">
    <property type="entry name" value="F-box domain"/>
    <property type="match status" value="1"/>
</dbReference>
<proteinExistence type="predicted"/>
<dbReference type="AlphaFoldDB" id="A0A4V4HIR8"/>
<name>A0A4V4HIR8_DENBC</name>